<dbReference type="GO" id="GO:0007018">
    <property type="term" value="P:microtubule-based movement"/>
    <property type="evidence" value="ECO:0007669"/>
    <property type="project" value="InterPro"/>
</dbReference>
<feature type="domain" description="Dynein heavy chain tail" evidence="2">
    <location>
        <begin position="286"/>
        <end position="853"/>
    </location>
</feature>
<dbReference type="STRING" id="2880.D7G8T5"/>
<dbReference type="eggNOG" id="KOG3595">
    <property type="taxonomic scope" value="Eukaryota"/>
</dbReference>
<dbReference type="PANTHER" id="PTHR46532:SF4">
    <property type="entry name" value="AAA+ ATPASE DOMAIN-CONTAINING PROTEIN"/>
    <property type="match status" value="1"/>
</dbReference>
<dbReference type="GO" id="GO:0051959">
    <property type="term" value="F:dynein light intermediate chain binding"/>
    <property type="evidence" value="ECO:0007669"/>
    <property type="project" value="InterPro"/>
</dbReference>
<reference evidence="3 4" key="1">
    <citation type="journal article" date="2010" name="Nature">
        <title>The Ectocarpus genome and the independent evolution of multicellularity in brown algae.</title>
        <authorList>
            <person name="Cock J.M."/>
            <person name="Sterck L."/>
            <person name="Rouze P."/>
            <person name="Scornet D."/>
            <person name="Allen A.E."/>
            <person name="Amoutzias G."/>
            <person name="Anthouard V."/>
            <person name="Artiguenave F."/>
            <person name="Aury J.M."/>
            <person name="Badger J.H."/>
            <person name="Beszteri B."/>
            <person name="Billiau K."/>
            <person name="Bonnet E."/>
            <person name="Bothwell J.H."/>
            <person name="Bowler C."/>
            <person name="Boyen C."/>
            <person name="Brownlee C."/>
            <person name="Carrano C.J."/>
            <person name="Charrier B."/>
            <person name="Cho G.Y."/>
            <person name="Coelho S.M."/>
            <person name="Collen J."/>
            <person name="Corre E."/>
            <person name="Da Silva C."/>
            <person name="Delage L."/>
            <person name="Delaroque N."/>
            <person name="Dittami S.M."/>
            <person name="Doulbeau S."/>
            <person name="Elias M."/>
            <person name="Farnham G."/>
            <person name="Gachon C.M."/>
            <person name="Gschloessl B."/>
            <person name="Heesch S."/>
            <person name="Jabbari K."/>
            <person name="Jubin C."/>
            <person name="Kawai H."/>
            <person name="Kimura K."/>
            <person name="Kloareg B."/>
            <person name="Kupper F.C."/>
            <person name="Lang D."/>
            <person name="Le Bail A."/>
            <person name="Leblanc C."/>
            <person name="Lerouge P."/>
            <person name="Lohr M."/>
            <person name="Lopez P.J."/>
            <person name="Martens C."/>
            <person name="Maumus F."/>
            <person name="Michel G."/>
            <person name="Miranda-Saavedra D."/>
            <person name="Morales J."/>
            <person name="Moreau H."/>
            <person name="Motomura T."/>
            <person name="Nagasato C."/>
            <person name="Napoli C.A."/>
            <person name="Nelson D.R."/>
            <person name="Nyvall-Collen P."/>
            <person name="Peters A.F."/>
            <person name="Pommier C."/>
            <person name="Potin P."/>
            <person name="Poulain J."/>
            <person name="Quesneville H."/>
            <person name="Read B."/>
            <person name="Rensing S.A."/>
            <person name="Ritter A."/>
            <person name="Rousvoal S."/>
            <person name="Samanta M."/>
            <person name="Samson G."/>
            <person name="Schroeder D.C."/>
            <person name="Segurens B."/>
            <person name="Strittmatter M."/>
            <person name="Tonon T."/>
            <person name="Tregear J.W."/>
            <person name="Valentin K."/>
            <person name="von Dassow P."/>
            <person name="Yamagishi T."/>
            <person name="Van de Peer Y."/>
            <person name="Wincker P."/>
        </authorList>
    </citation>
    <scope>NUCLEOTIDE SEQUENCE [LARGE SCALE GENOMIC DNA]</scope>
    <source>
        <strain evidence="4">Ec32 / CCAP1310/4</strain>
    </source>
</reference>
<gene>
    <name evidence="3" type="ORF">Esi_0914_0001</name>
</gene>
<dbReference type="InParanoid" id="D7G8T5"/>
<dbReference type="InterPro" id="IPR013594">
    <property type="entry name" value="Dynein_heavy_tail"/>
</dbReference>
<evidence type="ECO:0000313" key="3">
    <source>
        <dbReference type="EMBL" id="CBJ34064.1"/>
    </source>
</evidence>
<comment type="similarity">
    <text evidence="1">Belongs to the dynein heavy chain family.</text>
</comment>
<keyword evidence="4" id="KW-1185">Reference proteome</keyword>
<organism evidence="3 4">
    <name type="scientific">Ectocarpus siliculosus</name>
    <name type="common">Brown alga</name>
    <name type="synonym">Conferva siliculosa</name>
    <dbReference type="NCBI Taxonomy" id="2880"/>
    <lineage>
        <taxon>Eukaryota</taxon>
        <taxon>Sar</taxon>
        <taxon>Stramenopiles</taxon>
        <taxon>Ochrophyta</taxon>
        <taxon>PX clade</taxon>
        <taxon>Phaeophyceae</taxon>
        <taxon>Ectocarpales</taxon>
        <taxon>Ectocarpaceae</taxon>
        <taxon>Ectocarpus</taxon>
    </lineage>
</organism>
<evidence type="ECO:0000256" key="1">
    <source>
        <dbReference type="ARBA" id="ARBA00008887"/>
    </source>
</evidence>
<dbReference type="Pfam" id="PF08385">
    <property type="entry name" value="DHC_N1"/>
    <property type="match status" value="1"/>
</dbReference>
<dbReference type="GO" id="GO:0045505">
    <property type="term" value="F:dynein intermediate chain binding"/>
    <property type="evidence" value="ECO:0007669"/>
    <property type="project" value="InterPro"/>
</dbReference>
<dbReference type="Proteomes" id="UP000002630">
    <property type="component" value="Unassembled WGS sequence"/>
</dbReference>
<proteinExistence type="inferred from homology"/>
<name>D7G8T5_ECTSI</name>
<accession>D7G8T5</accession>
<evidence type="ECO:0000259" key="2">
    <source>
        <dbReference type="Pfam" id="PF08385"/>
    </source>
</evidence>
<sequence>MLQKVDAAFGIYDELSTESMFLQSGVIDKVNRFFQADAPGQIFFEHRLGPAPNADLSPATTLEGSETHGTRRVSAIRARRGSVGARRFSGLGMMPPSGAVEGSNFGTEPEDAGAPDSAVGGANGVGDGGEAGGGVSVKEASGHLYAGFGEGLTTKSPVVYFVKMKHTGADECAAPIDPYKVDDGALTFGVVSHPLRALESMVRTVYRPTLEGQDSRLWGKATPDLVHEFMVGLDGFVDNLQQTITNLGGGLELRKPDALHQGETGGVSGGGAGAKAAARDPEVVSHYVELLEEWCSKIRLCLDDSDRASSEKVNSGPDTELDYWRRRAQRLTSITEQLKTKACKLVIGVLQQVTKQAEDVLIDRQKVFTLVKQWRKIDVDITEAANEAKDNVKYLATLERFLEPLASGDLDQILEILPGLMNAVKMVHTIARYFNTTARMTKLFMKITNQLIESCKDAINGQEAPEKIWDQDPGPLLELLEQTLRLNERYQELYQSTKDRLLAMPKGKQFDFSEAQIFGRFDLFSRRAIKLIDLFSTIQQFKKLQEARIEGMEPLLDGFKTAVMVFRVKGHNLLDYHSNRFDRDFVEFNVRVGELEEQLRVFINRSFESLTSIEQSLALLEKYQTVLHREAMRHDLNSKVMVIFHNYGQELAAVQDAYERYKNFPPTARNMPPVAGNIHWSRHLLRRIEDPMERFHAYPGVLHTKDSRKLIKTYNKVARTLVAFEYMWYEAWCRAVEAARGGLTATLIIRHPKTGRLYVNFDPEILQLIREAKCLVRMGVSIPEGAKMVLLQEDRFKNNYNHLKHALREYERVVKSIAPVMRHLLNPHVQALEARLRPGWMVLTWTSMNIEGYRESVHEGLRRLEELIAKVNDIVENRIENNLKIISRAMLVDLPVDRAVTLEDFVSMQEQCVRTVTDKLVEKNREVETAVEDLITVAEDRGASSTGEQGLSEPAAELRKHYNGLMYRAVLACTKTSLNIIKTRAHANRNGSDTGEKSVAFFELDVQLSVPSVSLRPTLEDVQASVNKAAVSVLGCSKRMYDWGEAGVAESDRFSFFEALGSDLEIVKTLLLLTGASYGAALQVFEYLRGFRKYDWLWKEDKDVQYKRFVASHPAISDYEAELAKFLDIESEIEAVPTFHNVGALTLNTTNLKLQLGSESRQWKIQYSNKVHKQARDSMAALMDYIRVTTTRLNVEVDNLDSLRYVMVVLKEVRERESSIEMEITPILDMYQMLEHYLPGGLVDKTSGQRDLQEKIPFHRQGVGLHQPRL</sequence>
<evidence type="ECO:0000313" key="4">
    <source>
        <dbReference type="Proteomes" id="UP000002630"/>
    </source>
</evidence>
<dbReference type="GO" id="GO:0005858">
    <property type="term" value="C:axonemal dynein complex"/>
    <property type="evidence" value="ECO:0007669"/>
    <property type="project" value="TreeGrafter"/>
</dbReference>
<dbReference type="OrthoDB" id="185092at2759"/>
<dbReference type="PANTHER" id="PTHR46532">
    <property type="entry name" value="MALE FERTILITY FACTOR KL5"/>
    <property type="match status" value="1"/>
</dbReference>
<dbReference type="AlphaFoldDB" id="D7G8T5"/>
<dbReference type="InterPro" id="IPR026983">
    <property type="entry name" value="DHC"/>
</dbReference>
<dbReference type="EMBL" id="FN649760">
    <property type="protein sequence ID" value="CBJ34064.1"/>
    <property type="molecule type" value="Genomic_DNA"/>
</dbReference>
<protein>
    <submittedName>
        <fullName evidence="3">Dynein heavy chain family</fullName>
    </submittedName>
</protein>